<feature type="site" description="Important for catalytic activity" evidence="2">
    <location>
        <position position="141"/>
    </location>
</feature>
<dbReference type="PANTHER" id="PTHR48075">
    <property type="entry name" value="3-HYDROXYACYL-COA DEHYDROGENASE FAMILY PROTEIN"/>
    <property type="match status" value="1"/>
</dbReference>
<dbReference type="InterPro" id="IPR022694">
    <property type="entry name" value="3-OHacyl-CoA_DH"/>
</dbReference>
<dbReference type="InterPro" id="IPR013328">
    <property type="entry name" value="6PGD_dom2"/>
</dbReference>
<reference evidence="5 6" key="1">
    <citation type="submission" date="2018-03" db="EMBL/GenBank/DDBJ databases">
        <title>Genomic Encyclopedia of Archaeal and Bacterial Type Strains, Phase II (KMG-II): from individual species to whole genera.</title>
        <authorList>
            <person name="Goeker M."/>
        </authorList>
    </citation>
    <scope>NUCLEOTIDE SEQUENCE [LARGE SCALE GENOMIC DNA]</scope>
    <source>
        <strain evidence="5 6">DSM 27929</strain>
    </source>
</reference>
<dbReference type="EMBL" id="PVTR01000001">
    <property type="protein sequence ID" value="PRY90411.1"/>
    <property type="molecule type" value="Genomic_DNA"/>
</dbReference>
<dbReference type="GO" id="GO:0070403">
    <property type="term" value="F:NAD+ binding"/>
    <property type="evidence" value="ECO:0007669"/>
    <property type="project" value="InterPro"/>
</dbReference>
<dbReference type="SUPFAM" id="SSF48179">
    <property type="entry name" value="6-phosphogluconate dehydrogenase C-terminal domain-like"/>
    <property type="match status" value="1"/>
</dbReference>
<dbReference type="PIRSF" id="PIRSF000105">
    <property type="entry name" value="HCDH"/>
    <property type="match status" value="1"/>
</dbReference>
<dbReference type="InterPro" id="IPR008927">
    <property type="entry name" value="6-PGluconate_DH-like_C_sf"/>
</dbReference>
<dbReference type="InterPro" id="IPR036291">
    <property type="entry name" value="NAD(P)-bd_dom_sf"/>
</dbReference>
<accession>A0A2T0WUN9</accession>
<feature type="domain" description="3-hydroxyacyl-CoA dehydrogenase NAD binding" evidence="4">
    <location>
        <begin position="5"/>
        <end position="182"/>
    </location>
</feature>
<protein>
    <submittedName>
        <fullName evidence="5">3-hydroxybutyryl-CoA dehydrogenase</fullName>
    </submittedName>
</protein>
<evidence type="ECO:0000256" key="2">
    <source>
        <dbReference type="PIRSR" id="PIRSR000105-1"/>
    </source>
</evidence>
<evidence type="ECO:0000259" key="4">
    <source>
        <dbReference type="Pfam" id="PF02737"/>
    </source>
</evidence>
<dbReference type="Proteomes" id="UP000238157">
    <property type="component" value="Unassembled WGS sequence"/>
</dbReference>
<dbReference type="InterPro" id="IPR006108">
    <property type="entry name" value="3HC_DH_C"/>
</dbReference>
<dbReference type="GO" id="GO:0006631">
    <property type="term" value="P:fatty acid metabolic process"/>
    <property type="evidence" value="ECO:0007669"/>
    <property type="project" value="InterPro"/>
</dbReference>
<dbReference type="InterPro" id="IPR006176">
    <property type="entry name" value="3-OHacyl-CoA_DH_NAD-bd"/>
</dbReference>
<keyword evidence="1" id="KW-0560">Oxidoreductase</keyword>
<evidence type="ECO:0000313" key="6">
    <source>
        <dbReference type="Proteomes" id="UP000238157"/>
    </source>
</evidence>
<dbReference type="Gene3D" id="1.10.1040.10">
    <property type="entry name" value="N-(1-d-carboxylethyl)-l-norvaline Dehydrogenase, domain 2"/>
    <property type="match status" value="1"/>
</dbReference>
<gene>
    <name evidence="5" type="ORF">CLW00_10170</name>
</gene>
<evidence type="ECO:0000259" key="3">
    <source>
        <dbReference type="Pfam" id="PF00725"/>
    </source>
</evidence>
<dbReference type="Gene3D" id="3.40.50.720">
    <property type="entry name" value="NAD(P)-binding Rossmann-like Domain"/>
    <property type="match status" value="1"/>
</dbReference>
<dbReference type="Pfam" id="PF02737">
    <property type="entry name" value="3HCDH_N"/>
    <property type="match status" value="1"/>
</dbReference>
<dbReference type="SUPFAM" id="SSF51735">
    <property type="entry name" value="NAD(P)-binding Rossmann-fold domains"/>
    <property type="match status" value="1"/>
</dbReference>
<evidence type="ECO:0000313" key="5">
    <source>
        <dbReference type="EMBL" id="PRY90411.1"/>
    </source>
</evidence>
<organism evidence="5 6">
    <name type="scientific">Mongoliibacter ruber</name>
    <dbReference type="NCBI Taxonomy" id="1750599"/>
    <lineage>
        <taxon>Bacteria</taxon>
        <taxon>Pseudomonadati</taxon>
        <taxon>Bacteroidota</taxon>
        <taxon>Cytophagia</taxon>
        <taxon>Cytophagales</taxon>
        <taxon>Cyclobacteriaceae</taxon>
        <taxon>Mongoliibacter</taxon>
    </lineage>
</organism>
<proteinExistence type="predicted"/>
<keyword evidence="6" id="KW-1185">Reference proteome</keyword>
<dbReference type="Pfam" id="PF00725">
    <property type="entry name" value="3HCDH"/>
    <property type="match status" value="1"/>
</dbReference>
<dbReference type="GO" id="GO:0016616">
    <property type="term" value="F:oxidoreductase activity, acting on the CH-OH group of donors, NAD or NADP as acceptor"/>
    <property type="evidence" value="ECO:0007669"/>
    <property type="project" value="InterPro"/>
</dbReference>
<dbReference type="PANTHER" id="PTHR48075:SF5">
    <property type="entry name" value="3-HYDROXYBUTYRYL-COA DEHYDROGENASE"/>
    <property type="match status" value="1"/>
</dbReference>
<sequence>MKINNVCILGAGTLGSRVALQSALSGYKVRIYDIDPTALERSRKTMEKIILHLAKSSGLEESAGLNAIDLITFTDNATNAVMDADIINESVLEDIEVKNQVWELFGKIAPEKTIFTTNTSYLLPSMFADISGRPEKFCALHFHDVFYSKVVDIMPHPGTDANLIPILDSFGKSLEQVPVLVKKENPGYLFNSMLMAFIGAAGKLLTKEIGSIEDIDKSWMVNFHMPKGPFGILDNIGLDTAWHVTKSQPDLASQRFAALLKSYIDEGKLGEKTGEGFYKYPKPRYRDEDFLE</sequence>
<comment type="caution">
    <text evidence="5">The sequence shown here is derived from an EMBL/GenBank/DDBJ whole genome shotgun (WGS) entry which is preliminary data.</text>
</comment>
<dbReference type="AlphaFoldDB" id="A0A2T0WUN9"/>
<dbReference type="NCBIfam" id="NF006143">
    <property type="entry name" value="PRK08293.1"/>
    <property type="match status" value="1"/>
</dbReference>
<dbReference type="OrthoDB" id="9771883at2"/>
<evidence type="ECO:0000256" key="1">
    <source>
        <dbReference type="ARBA" id="ARBA00023002"/>
    </source>
</evidence>
<feature type="domain" description="3-hydroxyacyl-CoA dehydrogenase C-terminal" evidence="3">
    <location>
        <begin position="187"/>
        <end position="280"/>
    </location>
</feature>
<dbReference type="RefSeq" id="WP_106131668.1">
    <property type="nucleotide sequence ID" value="NZ_PVTR01000001.1"/>
</dbReference>
<name>A0A2T0WUN9_9BACT</name>